<reference evidence="1" key="1">
    <citation type="submission" date="2020-10" db="EMBL/GenBank/DDBJ databases">
        <authorList>
            <person name="Kikuchi T."/>
        </authorList>
    </citation>
    <scope>NUCLEOTIDE SEQUENCE</scope>
    <source>
        <strain evidence="1">NKZ352</strain>
    </source>
</reference>
<keyword evidence="2" id="KW-1185">Reference proteome</keyword>
<dbReference type="EMBL" id="CAJGYM010000011">
    <property type="protein sequence ID" value="CAD6189474.1"/>
    <property type="molecule type" value="Genomic_DNA"/>
</dbReference>
<dbReference type="AlphaFoldDB" id="A0A8S1H2U2"/>
<name>A0A8S1H2U2_9PELO</name>
<proteinExistence type="predicted"/>
<comment type="caution">
    <text evidence="1">The sequence shown here is derived from an EMBL/GenBank/DDBJ whole genome shotgun (WGS) entry which is preliminary data.</text>
</comment>
<evidence type="ECO:0000313" key="2">
    <source>
        <dbReference type="Proteomes" id="UP000835052"/>
    </source>
</evidence>
<protein>
    <submittedName>
        <fullName evidence="1">Uncharacterized protein</fullName>
    </submittedName>
</protein>
<accession>A0A8S1H2U2</accession>
<evidence type="ECO:0000313" key="1">
    <source>
        <dbReference type="EMBL" id="CAD6189474.1"/>
    </source>
</evidence>
<sequence>MVQLVRWLMLIPANARTAKVNLMVHSRGIDIAQLIRGACPVCALHEPGAVSRIIVSGPFLRWLKPAVNQL</sequence>
<gene>
    <name evidence="1" type="ORF">CAUJ_LOCUS5393</name>
</gene>
<organism evidence="1 2">
    <name type="scientific">Caenorhabditis auriculariae</name>
    <dbReference type="NCBI Taxonomy" id="2777116"/>
    <lineage>
        <taxon>Eukaryota</taxon>
        <taxon>Metazoa</taxon>
        <taxon>Ecdysozoa</taxon>
        <taxon>Nematoda</taxon>
        <taxon>Chromadorea</taxon>
        <taxon>Rhabditida</taxon>
        <taxon>Rhabditina</taxon>
        <taxon>Rhabditomorpha</taxon>
        <taxon>Rhabditoidea</taxon>
        <taxon>Rhabditidae</taxon>
        <taxon>Peloderinae</taxon>
        <taxon>Caenorhabditis</taxon>
    </lineage>
</organism>
<dbReference type="Proteomes" id="UP000835052">
    <property type="component" value="Unassembled WGS sequence"/>
</dbReference>